<dbReference type="PROSITE" id="PS51292">
    <property type="entry name" value="ZF_RING_CH"/>
    <property type="match status" value="1"/>
</dbReference>
<dbReference type="Pfam" id="PF12906">
    <property type="entry name" value="RINGv"/>
    <property type="match status" value="1"/>
</dbReference>
<dbReference type="EMBL" id="JATAAI010000016">
    <property type="protein sequence ID" value="KAK1740071.1"/>
    <property type="molecule type" value="Genomic_DNA"/>
</dbReference>
<sequence length="177" mass="20315">MMKAAAALPEDAPCCWLCLEEGPESSGQPLVRDCSCRGTSGFAHLSCMITNARHHGRQAVEDDGPYFELSTCFESCPNCKQLYQDNLHYEMLKSLIAFVDEEFEDMEYRHLQVCSRRDTIRNVDVENIEDRSKGEAMVTKMLSLMEQLKYYDHWTMGDIELEVSVYSAICDFYYNTG</sequence>
<keyword evidence="6" id="KW-1185">Reference proteome</keyword>
<protein>
    <recommendedName>
        <fullName evidence="4">RING-CH-type domain-containing protein</fullName>
    </recommendedName>
</protein>
<organism evidence="5 6">
    <name type="scientific">Skeletonema marinoi</name>
    <dbReference type="NCBI Taxonomy" id="267567"/>
    <lineage>
        <taxon>Eukaryota</taxon>
        <taxon>Sar</taxon>
        <taxon>Stramenopiles</taxon>
        <taxon>Ochrophyta</taxon>
        <taxon>Bacillariophyta</taxon>
        <taxon>Coscinodiscophyceae</taxon>
        <taxon>Thalassiosirophycidae</taxon>
        <taxon>Thalassiosirales</taxon>
        <taxon>Skeletonemataceae</taxon>
        <taxon>Skeletonema</taxon>
        <taxon>Skeletonema marinoi-dohrnii complex</taxon>
    </lineage>
</organism>
<accession>A0AAD8Y7B9</accession>
<keyword evidence="2" id="KW-0863">Zinc-finger</keyword>
<evidence type="ECO:0000256" key="2">
    <source>
        <dbReference type="ARBA" id="ARBA00022771"/>
    </source>
</evidence>
<dbReference type="Proteomes" id="UP001224775">
    <property type="component" value="Unassembled WGS sequence"/>
</dbReference>
<evidence type="ECO:0000313" key="6">
    <source>
        <dbReference type="Proteomes" id="UP001224775"/>
    </source>
</evidence>
<dbReference type="InterPro" id="IPR013083">
    <property type="entry name" value="Znf_RING/FYVE/PHD"/>
</dbReference>
<comment type="caution">
    <text evidence="5">The sequence shown here is derived from an EMBL/GenBank/DDBJ whole genome shotgun (WGS) entry which is preliminary data.</text>
</comment>
<evidence type="ECO:0000256" key="3">
    <source>
        <dbReference type="ARBA" id="ARBA00022833"/>
    </source>
</evidence>
<reference evidence="5" key="1">
    <citation type="submission" date="2023-06" db="EMBL/GenBank/DDBJ databases">
        <title>Survivors Of The Sea: Transcriptome response of Skeletonema marinoi to long-term dormancy.</title>
        <authorList>
            <person name="Pinder M.I.M."/>
            <person name="Kourtchenko O."/>
            <person name="Robertson E.K."/>
            <person name="Larsson T."/>
            <person name="Maumus F."/>
            <person name="Osuna-Cruz C.M."/>
            <person name="Vancaester E."/>
            <person name="Stenow R."/>
            <person name="Vandepoele K."/>
            <person name="Ploug H."/>
            <person name="Bruchert V."/>
            <person name="Godhe A."/>
            <person name="Topel M."/>
        </authorList>
    </citation>
    <scope>NUCLEOTIDE SEQUENCE</scope>
    <source>
        <strain evidence="5">R05AC</strain>
    </source>
</reference>
<evidence type="ECO:0000259" key="4">
    <source>
        <dbReference type="PROSITE" id="PS51292"/>
    </source>
</evidence>
<dbReference type="SUPFAM" id="SSF57850">
    <property type="entry name" value="RING/U-box"/>
    <property type="match status" value="1"/>
</dbReference>
<feature type="domain" description="RING-CH-type" evidence="4">
    <location>
        <begin position="7"/>
        <end position="86"/>
    </location>
</feature>
<keyword evidence="3" id="KW-0862">Zinc</keyword>
<evidence type="ECO:0000313" key="5">
    <source>
        <dbReference type="EMBL" id="KAK1740071.1"/>
    </source>
</evidence>
<keyword evidence="1" id="KW-0479">Metal-binding</keyword>
<evidence type="ECO:0000256" key="1">
    <source>
        <dbReference type="ARBA" id="ARBA00022723"/>
    </source>
</evidence>
<proteinExistence type="predicted"/>
<gene>
    <name evidence="5" type="ORF">QTG54_009021</name>
</gene>
<dbReference type="Gene3D" id="3.30.40.10">
    <property type="entry name" value="Zinc/RING finger domain, C3HC4 (zinc finger)"/>
    <property type="match status" value="1"/>
</dbReference>
<dbReference type="GO" id="GO:0008270">
    <property type="term" value="F:zinc ion binding"/>
    <property type="evidence" value="ECO:0007669"/>
    <property type="project" value="UniProtKB-KW"/>
</dbReference>
<dbReference type="InterPro" id="IPR011016">
    <property type="entry name" value="Znf_RING-CH"/>
</dbReference>
<dbReference type="SMART" id="SM00744">
    <property type="entry name" value="RINGv"/>
    <property type="match status" value="1"/>
</dbReference>
<dbReference type="AlphaFoldDB" id="A0AAD8Y7B9"/>
<name>A0AAD8Y7B9_9STRA</name>